<dbReference type="SUPFAM" id="SSF53335">
    <property type="entry name" value="S-adenosyl-L-methionine-dependent methyltransferases"/>
    <property type="match status" value="1"/>
</dbReference>
<keyword evidence="4" id="KW-1185">Reference proteome</keyword>
<dbReference type="Gene3D" id="3.40.50.150">
    <property type="entry name" value="Vaccinia Virus protein VP39"/>
    <property type="match status" value="1"/>
</dbReference>
<dbReference type="AlphaFoldDB" id="G0S816"/>
<feature type="compositionally biased region" description="Basic and acidic residues" evidence="2">
    <location>
        <begin position="1"/>
        <end position="11"/>
    </location>
</feature>
<dbReference type="OrthoDB" id="2013972at2759"/>
<dbReference type="CDD" id="cd02440">
    <property type="entry name" value="AdoMet_MTases"/>
    <property type="match status" value="1"/>
</dbReference>
<name>G0S816_CHATD</name>
<evidence type="ECO:0008006" key="5">
    <source>
        <dbReference type="Google" id="ProtNLM"/>
    </source>
</evidence>
<dbReference type="EMBL" id="GL988041">
    <property type="protein sequence ID" value="EGS21063.1"/>
    <property type="molecule type" value="Genomic_DNA"/>
</dbReference>
<dbReference type="PANTHER" id="PTHR43591">
    <property type="entry name" value="METHYLTRANSFERASE"/>
    <property type="match status" value="1"/>
</dbReference>
<dbReference type="Proteomes" id="UP000008066">
    <property type="component" value="Unassembled WGS sequence"/>
</dbReference>
<gene>
    <name evidence="3" type="ORF">CTHT_0029030</name>
</gene>
<feature type="compositionally biased region" description="Basic and acidic residues" evidence="2">
    <location>
        <begin position="27"/>
        <end position="38"/>
    </location>
</feature>
<dbReference type="Pfam" id="PF13489">
    <property type="entry name" value="Methyltransf_23"/>
    <property type="match status" value="1"/>
</dbReference>
<accession>G0S816</accession>
<proteinExistence type="inferred from homology"/>
<feature type="region of interest" description="Disordered" evidence="2">
    <location>
        <begin position="1"/>
        <end position="51"/>
    </location>
</feature>
<dbReference type="RefSeq" id="XP_006693359.1">
    <property type="nucleotide sequence ID" value="XM_006693296.1"/>
</dbReference>
<dbReference type="PANTHER" id="PTHR43591:SF10">
    <property type="entry name" value="ABC TRANSMEMBRANE TYPE-1 DOMAIN-CONTAINING PROTEIN-RELATED"/>
    <property type="match status" value="1"/>
</dbReference>
<evidence type="ECO:0000313" key="3">
    <source>
        <dbReference type="EMBL" id="EGS21063.1"/>
    </source>
</evidence>
<dbReference type="GeneID" id="18256941"/>
<evidence type="ECO:0000256" key="1">
    <source>
        <dbReference type="ARBA" id="ARBA00038158"/>
    </source>
</evidence>
<dbReference type="GO" id="GO:0008168">
    <property type="term" value="F:methyltransferase activity"/>
    <property type="evidence" value="ECO:0007669"/>
    <property type="project" value="TreeGrafter"/>
</dbReference>
<dbReference type="OMA" id="IHMRIMT"/>
<dbReference type="eggNOG" id="ENOG502QSKG">
    <property type="taxonomic scope" value="Eukaryota"/>
</dbReference>
<dbReference type="HOGENOM" id="CLU_010595_0_0_1"/>
<evidence type="ECO:0000256" key="2">
    <source>
        <dbReference type="SAM" id="MobiDB-lite"/>
    </source>
</evidence>
<sequence>MAESSDSKTDKPVTQTPGLLPSSHWASLKDETANREYDTNDSSSEHTSFLSSTTSVTSTLRRFRSLHGRTYHSEIGIAQSWTPNDLKHIGALEFMHASFLVAMDEKLFLAPVDTSKLKRVLDVGTGAGHWAIDMGDLYPNAEIIGLDITPMQPTWVPPNVSFQIDDANQPWTFADNYFDFVHTRFLSGCIADWDKFYRDAFRCIKPGGWLEHQEVNIAWFDDSDPIPEESPLGQYGPSFREAGNRSGRTFCVVADDLQEKGMKAAGFVDIQVKDMKIPFGAWPEDERQKELGILSKAFTMADLDGWLLFTFNEILGWKPEETQVYIALLRKELNNPKRNLYYVRRVVYGRKPEAS</sequence>
<protein>
    <recommendedName>
        <fullName evidence="5">Methyltransferase-like protein</fullName>
    </recommendedName>
</protein>
<dbReference type="KEGG" id="cthr:CTHT_0029030"/>
<dbReference type="InterPro" id="IPR029063">
    <property type="entry name" value="SAM-dependent_MTases_sf"/>
</dbReference>
<reference evidence="3 4" key="1">
    <citation type="journal article" date="2011" name="Cell">
        <title>Insight into structure and assembly of the nuclear pore complex by utilizing the genome of a eukaryotic thermophile.</title>
        <authorList>
            <person name="Amlacher S."/>
            <person name="Sarges P."/>
            <person name="Flemming D."/>
            <person name="van Noort V."/>
            <person name="Kunze R."/>
            <person name="Devos D.P."/>
            <person name="Arumugam M."/>
            <person name="Bork P."/>
            <person name="Hurt E."/>
        </authorList>
    </citation>
    <scope>NUCLEOTIDE SEQUENCE [LARGE SCALE GENOMIC DNA]</scope>
    <source>
        <strain evidence="4">DSM 1495 / CBS 144.50 / IMI 039719</strain>
    </source>
</reference>
<evidence type="ECO:0000313" key="4">
    <source>
        <dbReference type="Proteomes" id="UP000008066"/>
    </source>
</evidence>
<comment type="similarity">
    <text evidence="1">Belongs to the methyltransferase superfamily. LaeA methyltransferase family.</text>
</comment>
<organism evidence="4">
    <name type="scientific">Chaetomium thermophilum (strain DSM 1495 / CBS 144.50 / IMI 039719)</name>
    <name type="common">Thermochaetoides thermophila</name>
    <dbReference type="NCBI Taxonomy" id="759272"/>
    <lineage>
        <taxon>Eukaryota</taxon>
        <taxon>Fungi</taxon>
        <taxon>Dikarya</taxon>
        <taxon>Ascomycota</taxon>
        <taxon>Pezizomycotina</taxon>
        <taxon>Sordariomycetes</taxon>
        <taxon>Sordariomycetidae</taxon>
        <taxon>Sordariales</taxon>
        <taxon>Chaetomiaceae</taxon>
        <taxon>Thermochaetoides</taxon>
    </lineage>
</organism>